<organism evidence="5">
    <name type="scientific">mine drainage metagenome</name>
    <dbReference type="NCBI Taxonomy" id="410659"/>
    <lineage>
        <taxon>unclassified sequences</taxon>
        <taxon>metagenomes</taxon>
        <taxon>ecological metagenomes</taxon>
    </lineage>
</organism>
<evidence type="ECO:0000256" key="3">
    <source>
        <dbReference type="ARBA" id="ARBA00022679"/>
    </source>
</evidence>
<evidence type="ECO:0000256" key="2">
    <source>
        <dbReference type="ARBA" id="ARBA00022576"/>
    </source>
</evidence>
<dbReference type="PANTHER" id="PTHR42832:SF3">
    <property type="entry name" value="L-GLUTAMINE--4-(METHYLSULFANYL)-2-OXOBUTANOATE AMINOTRANSFERASE"/>
    <property type="match status" value="1"/>
</dbReference>
<dbReference type="SUPFAM" id="SSF53383">
    <property type="entry name" value="PLP-dependent transferases"/>
    <property type="match status" value="1"/>
</dbReference>
<comment type="cofactor">
    <cofactor evidence="1">
        <name>pyridoxal 5'-phosphate</name>
        <dbReference type="ChEBI" id="CHEBI:597326"/>
    </cofactor>
</comment>
<evidence type="ECO:0000313" key="5">
    <source>
        <dbReference type="EMBL" id="EQD27324.1"/>
    </source>
</evidence>
<dbReference type="Gene3D" id="3.40.640.10">
    <property type="entry name" value="Type I PLP-dependent aspartate aminotransferase-like (Major domain)"/>
    <property type="match status" value="1"/>
</dbReference>
<feature type="non-terminal residue" evidence="5">
    <location>
        <position position="1"/>
    </location>
</feature>
<sequence>VYPYDRLGELLAQASSFKGGAIDLSVGTPYDLPLAEVMGALVASNSANGYPFSQGSIAVRKAASDWIKRRFEVVIDPQFVGMCIGAKEFIASLPRFLKLLWPGKDTVLYPQVSYPTYADSARLAGLRSIAVPVGISKTSKTGGGTSGELGELDLSCLDQQDIQRALVLWVNSPSNPTGKLCNLDSVLALGAREQCVDCK</sequence>
<dbReference type="InterPro" id="IPR004839">
    <property type="entry name" value="Aminotransferase_I/II_large"/>
</dbReference>
<dbReference type="Pfam" id="PF00155">
    <property type="entry name" value="Aminotran_1_2"/>
    <property type="match status" value="1"/>
</dbReference>
<keyword evidence="3 5" id="KW-0808">Transferase</keyword>
<dbReference type="GO" id="GO:0030170">
    <property type="term" value="F:pyridoxal phosphate binding"/>
    <property type="evidence" value="ECO:0007669"/>
    <property type="project" value="InterPro"/>
</dbReference>
<dbReference type="InterPro" id="IPR015424">
    <property type="entry name" value="PyrdxlP-dep_Trfase"/>
</dbReference>
<name>T0ZEN6_9ZZZZ</name>
<proteinExistence type="predicted"/>
<dbReference type="Gene3D" id="3.90.1150.10">
    <property type="entry name" value="Aspartate Aminotransferase, domain 1"/>
    <property type="match status" value="1"/>
</dbReference>
<dbReference type="InterPro" id="IPR015421">
    <property type="entry name" value="PyrdxlP-dep_Trfase_major"/>
</dbReference>
<dbReference type="AlphaFoldDB" id="T0ZEN6"/>
<reference evidence="5" key="1">
    <citation type="submission" date="2013-08" db="EMBL/GenBank/DDBJ databases">
        <authorList>
            <person name="Mendez C."/>
            <person name="Richter M."/>
            <person name="Ferrer M."/>
            <person name="Sanchez J."/>
        </authorList>
    </citation>
    <scope>NUCLEOTIDE SEQUENCE</scope>
</reference>
<gene>
    <name evidence="5" type="ORF">B1B_19194</name>
</gene>
<evidence type="ECO:0000259" key="4">
    <source>
        <dbReference type="Pfam" id="PF00155"/>
    </source>
</evidence>
<protein>
    <submittedName>
        <fullName evidence="5">Aminotransferase class I and II</fullName>
    </submittedName>
</protein>
<dbReference type="GO" id="GO:0008483">
    <property type="term" value="F:transaminase activity"/>
    <property type="evidence" value="ECO:0007669"/>
    <property type="project" value="UniProtKB-KW"/>
</dbReference>
<dbReference type="EMBL" id="AUZY01012893">
    <property type="protein sequence ID" value="EQD27324.1"/>
    <property type="molecule type" value="Genomic_DNA"/>
</dbReference>
<dbReference type="PANTHER" id="PTHR42832">
    <property type="entry name" value="AMINO ACID AMINOTRANSFERASE"/>
    <property type="match status" value="1"/>
</dbReference>
<reference evidence="5" key="2">
    <citation type="journal article" date="2014" name="ISME J.">
        <title>Microbial stratification in low pH oxic and suboxic macroscopic growths along an acid mine drainage.</title>
        <authorList>
            <person name="Mendez-Garcia C."/>
            <person name="Mesa V."/>
            <person name="Sprenger R.R."/>
            <person name="Richter M."/>
            <person name="Diez M.S."/>
            <person name="Solano J."/>
            <person name="Bargiela R."/>
            <person name="Golyshina O.V."/>
            <person name="Manteca A."/>
            <person name="Ramos J.L."/>
            <person name="Gallego J.R."/>
            <person name="Llorente I."/>
            <person name="Martins Dos Santos V.A."/>
            <person name="Jensen O.N."/>
            <person name="Pelaez A.I."/>
            <person name="Sanchez J."/>
            <person name="Ferrer M."/>
        </authorList>
    </citation>
    <scope>NUCLEOTIDE SEQUENCE</scope>
</reference>
<dbReference type="InterPro" id="IPR015422">
    <property type="entry name" value="PyrdxlP-dep_Trfase_small"/>
</dbReference>
<keyword evidence="2 5" id="KW-0032">Aminotransferase</keyword>
<feature type="domain" description="Aminotransferase class I/classII large" evidence="4">
    <location>
        <begin position="22"/>
        <end position="189"/>
    </location>
</feature>
<accession>T0ZEN6</accession>
<evidence type="ECO:0000256" key="1">
    <source>
        <dbReference type="ARBA" id="ARBA00001933"/>
    </source>
</evidence>
<dbReference type="InterPro" id="IPR050881">
    <property type="entry name" value="LL-DAP_aminotransferase"/>
</dbReference>
<comment type="caution">
    <text evidence="5">The sequence shown here is derived from an EMBL/GenBank/DDBJ whole genome shotgun (WGS) entry which is preliminary data.</text>
</comment>